<sequence length="183" mass="19974">MDAATTKFEQAIAFAILPVSSELAALHTSRTRSHSHLYSCFRCGTDLTTSGTRLVRSKRSATRPLHVLSTSCHACGEIALTPVDTGNAGRYPPCRKSSQIFLSKHVTQKRAPSPSSAIFPKVPSPSPAKLPIPNLTPNLQVYKTSKKKFGLQQMLQRNREKEQKRTQTEAAKPAGLSAFLSTL</sequence>
<dbReference type="Proteomes" id="UP000283269">
    <property type="component" value="Unassembled WGS sequence"/>
</dbReference>
<feature type="compositionally biased region" description="Basic and acidic residues" evidence="1">
    <location>
        <begin position="158"/>
        <end position="167"/>
    </location>
</feature>
<evidence type="ECO:0000256" key="1">
    <source>
        <dbReference type="SAM" id="MobiDB-lite"/>
    </source>
</evidence>
<dbReference type="EMBL" id="NHYD01000495">
    <property type="protein sequence ID" value="PPQ94022.1"/>
    <property type="molecule type" value="Genomic_DNA"/>
</dbReference>
<feature type="region of interest" description="Disordered" evidence="1">
    <location>
        <begin position="158"/>
        <end position="183"/>
    </location>
</feature>
<dbReference type="OrthoDB" id="2685617at2759"/>
<evidence type="ECO:0000313" key="2">
    <source>
        <dbReference type="EMBL" id="PPQ94022.1"/>
    </source>
</evidence>
<accession>A0A409XT63</accession>
<proteinExistence type="predicted"/>
<evidence type="ECO:0000313" key="3">
    <source>
        <dbReference type="Proteomes" id="UP000283269"/>
    </source>
</evidence>
<organism evidence="2 3">
    <name type="scientific">Psilocybe cyanescens</name>
    <dbReference type="NCBI Taxonomy" id="93625"/>
    <lineage>
        <taxon>Eukaryota</taxon>
        <taxon>Fungi</taxon>
        <taxon>Dikarya</taxon>
        <taxon>Basidiomycota</taxon>
        <taxon>Agaricomycotina</taxon>
        <taxon>Agaricomycetes</taxon>
        <taxon>Agaricomycetidae</taxon>
        <taxon>Agaricales</taxon>
        <taxon>Agaricineae</taxon>
        <taxon>Strophariaceae</taxon>
        <taxon>Psilocybe</taxon>
    </lineage>
</organism>
<dbReference type="AlphaFoldDB" id="A0A409XT63"/>
<reference evidence="2 3" key="1">
    <citation type="journal article" date="2018" name="Evol. Lett.">
        <title>Horizontal gene cluster transfer increased hallucinogenic mushroom diversity.</title>
        <authorList>
            <person name="Reynolds H.T."/>
            <person name="Vijayakumar V."/>
            <person name="Gluck-Thaler E."/>
            <person name="Korotkin H.B."/>
            <person name="Matheny P.B."/>
            <person name="Slot J.C."/>
        </authorList>
    </citation>
    <scope>NUCLEOTIDE SEQUENCE [LARGE SCALE GENOMIC DNA]</scope>
    <source>
        <strain evidence="2 3">2631</strain>
    </source>
</reference>
<comment type="caution">
    <text evidence="2">The sequence shown here is derived from an EMBL/GenBank/DDBJ whole genome shotgun (WGS) entry which is preliminary data.</text>
</comment>
<protein>
    <submittedName>
        <fullName evidence="2">Uncharacterized protein</fullName>
    </submittedName>
</protein>
<gene>
    <name evidence="2" type="ORF">CVT25_009870</name>
</gene>
<keyword evidence="3" id="KW-1185">Reference proteome</keyword>
<name>A0A409XT63_PSICY</name>
<dbReference type="InParanoid" id="A0A409XT63"/>